<evidence type="ECO:0000256" key="9">
    <source>
        <dbReference type="ARBA" id="ARBA00022842"/>
    </source>
</evidence>
<dbReference type="Proteomes" id="UP000029714">
    <property type="component" value="Unassembled WGS sequence"/>
</dbReference>
<evidence type="ECO:0000256" key="12">
    <source>
        <dbReference type="RuleBase" id="RU003783"/>
    </source>
</evidence>
<evidence type="ECO:0000256" key="6">
    <source>
        <dbReference type="ARBA" id="ARBA00022694"/>
    </source>
</evidence>
<dbReference type="InterPro" id="IPR039657">
    <property type="entry name" value="Dimethylallyltransferase"/>
</dbReference>
<dbReference type="Gene3D" id="1.10.20.140">
    <property type="match status" value="1"/>
</dbReference>
<dbReference type="STRING" id="1548018.LS64_04580"/>
<organism evidence="16 17">
    <name type="scientific">Helicobacter saguini</name>
    <dbReference type="NCBI Taxonomy" id="1548018"/>
    <lineage>
        <taxon>Bacteria</taxon>
        <taxon>Pseudomonadati</taxon>
        <taxon>Campylobacterota</taxon>
        <taxon>Epsilonproteobacteria</taxon>
        <taxon>Campylobacterales</taxon>
        <taxon>Helicobacteraceae</taxon>
        <taxon>Helicobacter</taxon>
    </lineage>
</organism>
<feature type="binding site" evidence="11">
    <location>
        <begin position="8"/>
        <end position="15"/>
    </location>
    <ligand>
        <name>ATP</name>
        <dbReference type="ChEBI" id="CHEBI:30616"/>
    </ligand>
</feature>
<feature type="binding site" evidence="11">
    <location>
        <begin position="10"/>
        <end position="15"/>
    </location>
    <ligand>
        <name>substrate</name>
    </ligand>
</feature>
<dbReference type="AlphaFoldDB" id="A0A347VSV9"/>
<evidence type="ECO:0000313" key="16">
    <source>
        <dbReference type="EMBL" id="TLD94993.1"/>
    </source>
</evidence>
<reference evidence="16" key="3">
    <citation type="submission" date="2018-04" db="EMBL/GenBank/DDBJ databases">
        <authorList>
            <person name="Sheh A."/>
            <person name="Shen Z."/>
            <person name="Mannion A.J."/>
            <person name="Fox J.G."/>
        </authorList>
    </citation>
    <scope>NUCLEOTIDE SEQUENCE</scope>
    <source>
        <strain evidence="16">MIT 97-6194</strain>
    </source>
</reference>
<reference evidence="15 18" key="4">
    <citation type="submission" date="2019-12" db="EMBL/GenBank/DDBJ databases">
        <title>Multi-Generational Helicobacter saguini Isolates.</title>
        <authorList>
            <person name="Mannion A."/>
            <person name="Shen Z."/>
            <person name="Fox J.G."/>
        </authorList>
    </citation>
    <scope>NUCLEOTIDE SEQUENCE [LARGE SCALE GENOMIC DNA]</scope>
    <source>
        <strain evidence="15">16-048</strain>
        <strain evidence="18">16-048 (F4)</strain>
    </source>
</reference>
<keyword evidence="6 11" id="KW-0819">tRNA processing</keyword>
<evidence type="ECO:0000256" key="10">
    <source>
        <dbReference type="ARBA" id="ARBA00049563"/>
    </source>
</evidence>
<evidence type="ECO:0000256" key="13">
    <source>
        <dbReference type="RuleBase" id="RU003784"/>
    </source>
</evidence>
<comment type="function">
    <text evidence="2 11 13">Catalyzes the transfer of a dimethylallyl group onto the adenine at position 37 in tRNAs that read codons beginning with uridine, leading to the formation of N6-(dimethylallyl)adenosine (i(6)A).</text>
</comment>
<keyword evidence="5 11" id="KW-0808">Transferase</keyword>
<dbReference type="GO" id="GO:0052381">
    <property type="term" value="F:tRNA dimethylallyltransferase activity"/>
    <property type="evidence" value="ECO:0007669"/>
    <property type="project" value="UniProtKB-UniRule"/>
</dbReference>
<reference evidence="16 17" key="1">
    <citation type="journal article" date="2014" name="Genome Announc.">
        <title>Draft genome sequences of eight enterohepatic helicobacter species isolated from both laboratory and wild rodents.</title>
        <authorList>
            <person name="Sheh A."/>
            <person name="Shen Z."/>
            <person name="Fox J.G."/>
        </authorList>
    </citation>
    <scope>NUCLEOTIDE SEQUENCE [LARGE SCALE GENOMIC DNA]</scope>
    <source>
        <strain evidence="16 17">MIT 97-6194</strain>
    </source>
</reference>
<feature type="region of interest" description="Interaction with substrate tRNA" evidence="11">
    <location>
        <begin position="33"/>
        <end position="36"/>
    </location>
</feature>
<dbReference type="Pfam" id="PF01715">
    <property type="entry name" value="IPPT"/>
    <property type="match status" value="1"/>
</dbReference>
<comment type="caution">
    <text evidence="11">Lacks conserved residue(s) required for the propagation of feature annotation.</text>
</comment>
<keyword evidence="17" id="KW-1185">Reference proteome</keyword>
<dbReference type="SUPFAM" id="SSF52540">
    <property type="entry name" value="P-loop containing nucleoside triphosphate hydrolases"/>
    <property type="match status" value="2"/>
</dbReference>
<evidence type="ECO:0000256" key="7">
    <source>
        <dbReference type="ARBA" id="ARBA00022741"/>
    </source>
</evidence>
<dbReference type="GO" id="GO:0005524">
    <property type="term" value="F:ATP binding"/>
    <property type="evidence" value="ECO:0007669"/>
    <property type="project" value="UniProtKB-UniRule"/>
</dbReference>
<dbReference type="OrthoDB" id="9776390at2"/>
<dbReference type="InterPro" id="IPR018022">
    <property type="entry name" value="IPT"/>
</dbReference>
<evidence type="ECO:0000256" key="4">
    <source>
        <dbReference type="ARBA" id="ARBA00011245"/>
    </source>
</evidence>
<dbReference type="EMBL" id="QBIU01000001">
    <property type="protein sequence ID" value="MWV69333.1"/>
    <property type="molecule type" value="Genomic_DNA"/>
</dbReference>
<dbReference type="RefSeq" id="WP_034571137.1">
    <property type="nucleotide sequence ID" value="NZ_JRMP02000004.1"/>
</dbReference>
<gene>
    <name evidence="11 16" type="primary">miaA</name>
    <name evidence="15" type="ORF">DCO61_04735</name>
    <name evidence="16" type="ORF">LS64_003485</name>
</gene>
<keyword evidence="8 11" id="KW-0067">ATP-binding</keyword>
<sequence length="291" mass="32559">MKILAIIGATCSGKSALALNLASKINAYIFSIDSLSIYKEINIASAKPTKAELDSIKHFAIDVLSPVESVNAGVFIRLLDNAITECKKDSKNLVIVGGSSFYLKSIIQGLSNIDSINIESKFINKSLSEKYVILQNLDSIFAAKISQNDTYRINKALSIFEATGKIPSVYFKENPPKPFPHKIDIYNLQIPRDVLIERINKRTKSMIKQGLIDEAKYILESYGDSIQPFKSIGLKECLLYFKGQINLSELESMIAIHTRQLAKRQSTFNKTQFENIVQIDSNIESILKKIT</sequence>
<evidence type="ECO:0000256" key="14">
    <source>
        <dbReference type="RuleBase" id="RU003785"/>
    </source>
</evidence>
<comment type="subunit">
    <text evidence="4 11">Monomer.</text>
</comment>
<keyword evidence="7 11" id="KW-0547">Nucleotide-binding</keyword>
<reference evidence="16 17" key="2">
    <citation type="journal article" date="2016" name="Infect. Immun.">
        <title>Helicobacter saguini, a Novel Helicobacter Isolated from Cotton-Top Tamarins with Ulcerative Colitis, Has Proinflammatory Properties and Induces Typhlocolitis and Dysplasia in Gnotobiotic IL-10-/- Mice.</title>
        <authorList>
            <person name="Shen Z."/>
            <person name="Mannion A."/>
            <person name="Whary M.T."/>
            <person name="Muthupalani S."/>
            <person name="Sheh A."/>
            <person name="Feng Y."/>
            <person name="Gong G."/>
            <person name="Vandamme P."/>
            <person name="Holcombe H.R."/>
            <person name="Paster B.J."/>
            <person name="Fox J.G."/>
        </authorList>
    </citation>
    <scope>NUCLEOTIDE SEQUENCE [LARGE SCALE GENOMIC DNA]</scope>
    <source>
        <strain evidence="16 17">MIT 97-6194</strain>
    </source>
</reference>
<comment type="similarity">
    <text evidence="3 11 14">Belongs to the IPP transferase family.</text>
</comment>
<dbReference type="HAMAP" id="MF_00185">
    <property type="entry name" value="IPP_trans"/>
    <property type="match status" value="1"/>
</dbReference>
<comment type="cofactor">
    <cofactor evidence="1 11">
        <name>Mg(2+)</name>
        <dbReference type="ChEBI" id="CHEBI:18420"/>
    </cofactor>
</comment>
<evidence type="ECO:0000256" key="8">
    <source>
        <dbReference type="ARBA" id="ARBA00022840"/>
    </source>
</evidence>
<evidence type="ECO:0000256" key="5">
    <source>
        <dbReference type="ARBA" id="ARBA00022679"/>
    </source>
</evidence>
<accession>A0A347VSV9</accession>
<evidence type="ECO:0000313" key="17">
    <source>
        <dbReference type="Proteomes" id="UP000029714"/>
    </source>
</evidence>
<dbReference type="Gene3D" id="3.40.50.300">
    <property type="entry name" value="P-loop containing nucleotide triphosphate hydrolases"/>
    <property type="match status" value="1"/>
</dbReference>
<evidence type="ECO:0000313" key="18">
    <source>
        <dbReference type="Proteomes" id="UP000477070"/>
    </source>
</evidence>
<dbReference type="Proteomes" id="UP000477070">
    <property type="component" value="Unassembled WGS sequence"/>
</dbReference>
<evidence type="ECO:0000256" key="3">
    <source>
        <dbReference type="ARBA" id="ARBA00005842"/>
    </source>
</evidence>
<dbReference type="PANTHER" id="PTHR11088">
    <property type="entry name" value="TRNA DIMETHYLALLYLTRANSFERASE"/>
    <property type="match status" value="1"/>
</dbReference>
<dbReference type="GO" id="GO:0006400">
    <property type="term" value="P:tRNA modification"/>
    <property type="evidence" value="ECO:0007669"/>
    <property type="project" value="TreeGrafter"/>
</dbReference>
<keyword evidence="9 11" id="KW-0460">Magnesium</keyword>
<evidence type="ECO:0000256" key="1">
    <source>
        <dbReference type="ARBA" id="ARBA00001946"/>
    </source>
</evidence>
<dbReference type="EC" id="2.5.1.75" evidence="11"/>
<dbReference type="EMBL" id="JRMP02000004">
    <property type="protein sequence ID" value="TLD94993.1"/>
    <property type="molecule type" value="Genomic_DNA"/>
</dbReference>
<dbReference type="PANTHER" id="PTHR11088:SF60">
    <property type="entry name" value="TRNA DIMETHYLALLYLTRANSFERASE"/>
    <property type="match status" value="1"/>
</dbReference>
<feature type="site" description="Interaction with substrate tRNA" evidence="11">
    <location>
        <position position="99"/>
    </location>
</feature>
<comment type="caution">
    <text evidence="16">The sequence shown here is derived from an EMBL/GenBank/DDBJ whole genome shotgun (WGS) entry which is preliminary data.</text>
</comment>
<evidence type="ECO:0000313" key="15">
    <source>
        <dbReference type="EMBL" id="MWV69333.1"/>
    </source>
</evidence>
<protein>
    <recommendedName>
        <fullName evidence="11">tRNA dimethylallyltransferase</fullName>
        <ecNumber evidence="11">2.5.1.75</ecNumber>
    </recommendedName>
    <alternativeName>
        <fullName evidence="11">Dimethylallyl diphosphate:tRNA dimethylallyltransferase</fullName>
        <shortName evidence="11">DMAPP:tRNA dimethylallyltransferase</shortName>
        <shortName evidence="11">DMATase</shortName>
    </alternativeName>
    <alternativeName>
        <fullName evidence="11">Isopentenyl-diphosphate:tRNA isopentenyltransferase</fullName>
        <shortName evidence="11">IPP transferase</shortName>
        <shortName evidence="11">IPPT</shortName>
        <shortName evidence="11">IPTase</shortName>
    </alternativeName>
</protein>
<name>A0A347VSV9_9HELI</name>
<evidence type="ECO:0000256" key="2">
    <source>
        <dbReference type="ARBA" id="ARBA00003213"/>
    </source>
</evidence>
<proteinExistence type="inferred from homology"/>
<evidence type="ECO:0000256" key="11">
    <source>
        <dbReference type="HAMAP-Rule" id="MF_00185"/>
    </source>
</evidence>
<comment type="catalytic activity">
    <reaction evidence="10 11 12">
        <text>adenosine(37) in tRNA + dimethylallyl diphosphate = N(6)-dimethylallyladenosine(37) in tRNA + diphosphate</text>
        <dbReference type="Rhea" id="RHEA:26482"/>
        <dbReference type="Rhea" id="RHEA-COMP:10162"/>
        <dbReference type="Rhea" id="RHEA-COMP:10375"/>
        <dbReference type="ChEBI" id="CHEBI:33019"/>
        <dbReference type="ChEBI" id="CHEBI:57623"/>
        <dbReference type="ChEBI" id="CHEBI:74411"/>
        <dbReference type="ChEBI" id="CHEBI:74415"/>
        <dbReference type="EC" id="2.5.1.75"/>
    </reaction>
</comment>
<dbReference type="InterPro" id="IPR027417">
    <property type="entry name" value="P-loop_NTPase"/>
</dbReference>
<dbReference type="NCBIfam" id="TIGR00174">
    <property type="entry name" value="miaA"/>
    <property type="match status" value="1"/>
</dbReference>